<evidence type="ECO:0000313" key="1">
    <source>
        <dbReference type="EMBL" id="KAL2520577.1"/>
    </source>
</evidence>
<dbReference type="Proteomes" id="UP001604277">
    <property type="component" value="Unassembled WGS sequence"/>
</dbReference>
<evidence type="ECO:0000313" key="2">
    <source>
        <dbReference type="Proteomes" id="UP001604277"/>
    </source>
</evidence>
<keyword evidence="2" id="KW-1185">Reference proteome</keyword>
<comment type="caution">
    <text evidence="1">The sequence shown here is derived from an EMBL/GenBank/DDBJ whole genome shotgun (WGS) entry which is preliminary data.</text>
</comment>
<dbReference type="EMBL" id="JBFOLJ010000007">
    <property type="protein sequence ID" value="KAL2520577.1"/>
    <property type="molecule type" value="Genomic_DNA"/>
</dbReference>
<sequence length="172" mass="19324">MAEVEDYLTSVDSSSVYQWKDYPIVGHRTWGHSGLLRWHNLSRVPGFFFSEFGGVSSIVLEEKKRASEMGLEIITITEITRPLEGTSDGENGETVWTITFMIRWKSLGSLSMREGLFSHNPQKRREQTSAKTANFLVGGGDSVSTKVVDPLEEDECPVIDIETESELMAYLV</sequence>
<protein>
    <submittedName>
        <fullName evidence="1">Uncharacterized protein</fullName>
    </submittedName>
</protein>
<name>A0ABD1U6H2_9LAMI</name>
<proteinExistence type="predicted"/>
<organism evidence="1 2">
    <name type="scientific">Forsythia ovata</name>
    <dbReference type="NCBI Taxonomy" id="205694"/>
    <lineage>
        <taxon>Eukaryota</taxon>
        <taxon>Viridiplantae</taxon>
        <taxon>Streptophyta</taxon>
        <taxon>Embryophyta</taxon>
        <taxon>Tracheophyta</taxon>
        <taxon>Spermatophyta</taxon>
        <taxon>Magnoliopsida</taxon>
        <taxon>eudicotyledons</taxon>
        <taxon>Gunneridae</taxon>
        <taxon>Pentapetalae</taxon>
        <taxon>asterids</taxon>
        <taxon>lamiids</taxon>
        <taxon>Lamiales</taxon>
        <taxon>Oleaceae</taxon>
        <taxon>Forsythieae</taxon>
        <taxon>Forsythia</taxon>
    </lineage>
</organism>
<gene>
    <name evidence="1" type="ORF">Fot_24500</name>
</gene>
<accession>A0ABD1U6H2</accession>
<dbReference type="AlphaFoldDB" id="A0ABD1U6H2"/>
<reference evidence="2" key="1">
    <citation type="submission" date="2024-07" db="EMBL/GenBank/DDBJ databases">
        <title>Two chromosome-level genome assemblies of Korean endemic species Abeliophyllum distichum and Forsythia ovata (Oleaceae).</title>
        <authorList>
            <person name="Jang H."/>
        </authorList>
    </citation>
    <scope>NUCLEOTIDE SEQUENCE [LARGE SCALE GENOMIC DNA]</scope>
</reference>